<evidence type="ECO:0000256" key="1">
    <source>
        <dbReference type="SAM" id="SignalP"/>
    </source>
</evidence>
<evidence type="ECO:0000313" key="2">
    <source>
        <dbReference type="EMBL" id="TKR78106.1"/>
    </source>
</evidence>
<sequence length="134" mass="14883">MSSGTLGLVLLGLFAASGADSLESSGSPRPSTTLGFLPHINFHNVFFAPSKKQFDRVVEEPAPPLLDVVPIDCASGNQIFVSNWAWENCIFSQTAHFDSLMRHHFSRPMCVHRFCEPLVSRSIHPPRPKPFAFF</sequence>
<name>A0A4U5N684_STECR</name>
<gene>
    <name evidence="2" type="ORF">L596_018966</name>
</gene>
<feature type="chain" id="PRO_5020706630" evidence="1">
    <location>
        <begin position="20"/>
        <end position="134"/>
    </location>
</feature>
<protein>
    <submittedName>
        <fullName evidence="2">Uncharacterized protein</fullName>
    </submittedName>
</protein>
<dbReference type="OrthoDB" id="10410594at2759"/>
<keyword evidence="1" id="KW-0732">Signal</keyword>
<dbReference type="EMBL" id="AZBU02000005">
    <property type="protein sequence ID" value="TKR78106.1"/>
    <property type="molecule type" value="Genomic_DNA"/>
</dbReference>
<dbReference type="Proteomes" id="UP000298663">
    <property type="component" value="Unassembled WGS sequence"/>
</dbReference>
<reference evidence="2 3" key="2">
    <citation type="journal article" date="2019" name="G3 (Bethesda)">
        <title>Hybrid Assembly of the Genome of the Entomopathogenic Nematode Steinernema carpocapsae Identifies the X-Chromosome.</title>
        <authorList>
            <person name="Serra L."/>
            <person name="Macchietto M."/>
            <person name="Macias-Munoz A."/>
            <person name="McGill C.J."/>
            <person name="Rodriguez I.M."/>
            <person name="Rodriguez B."/>
            <person name="Murad R."/>
            <person name="Mortazavi A."/>
        </authorList>
    </citation>
    <scope>NUCLEOTIDE SEQUENCE [LARGE SCALE GENOMIC DNA]</scope>
    <source>
        <strain evidence="2 3">ALL</strain>
    </source>
</reference>
<evidence type="ECO:0000313" key="3">
    <source>
        <dbReference type="Proteomes" id="UP000298663"/>
    </source>
</evidence>
<reference evidence="2 3" key="1">
    <citation type="journal article" date="2015" name="Genome Biol.">
        <title>Comparative genomics of Steinernema reveals deeply conserved gene regulatory networks.</title>
        <authorList>
            <person name="Dillman A.R."/>
            <person name="Macchietto M."/>
            <person name="Porter C.F."/>
            <person name="Rogers A."/>
            <person name="Williams B."/>
            <person name="Antoshechkin I."/>
            <person name="Lee M.M."/>
            <person name="Goodwin Z."/>
            <person name="Lu X."/>
            <person name="Lewis E.E."/>
            <person name="Goodrich-Blair H."/>
            <person name="Stock S.P."/>
            <person name="Adams B.J."/>
            <person name="Sternberg P.W."/>
            <person name="Mortazavi A."/>
        </authorList>
    </citation>
    <scope>NUCLEOTIDE SEQUENCE [LARGE SCALE GENOMIC DNA]</scope>
    <source>
        <strain evidence="2 3">ALL</strain>
    </source>
</reference>
<accession>A0A4U5N684</accession>
<organism evidence="2 3">
    <name type="scientific">Steinernema carpocapsae</name>
    <name type="common">Entomopathogenic nematode</name>
    <dbReference type="NCBI Taxonomy" id="34508"/>
    <lineage>
        <taxon>Eukaryota</taxon>
        <taxon>Metazoa</taxon>
        <taxon>Ecdysozoa</taxon>
        <taxon>Nematoda</taxon>
        <taxon>Chromadorea</taxon>
        <taxon>Rhabditida</taxon>
        <taxon>Tylenchina</taxon>
        <taxon>Panagrolaimomorpha</taxon>
        <taxon>Strongyloidoidea</taxon>
        <taxon>Steinernematidae</taxon>
        <taxon>Steinernema</taxon>
    </lineage>
</organism>
<comment type="caution">
    <text evidence="2">The sequence shown here is derived from an EMBL/GenBank/DDBJ whole genome shotgun (WGS) entry which is preliminary data.</text>
</comment>
<proteinExistence type="predicted"/>
<keyword evidence="3" id="KW-1185">Reference proteome</keyword>
<feature type="signal peptide" evidence="1">
    <location>
        <begin position="1"/>
        <end position="19"/>
    </location>
</feature>
<dbReference type="AlphaFoldDB" id="A0A4U5N684"/>